<reference evidence="2 3" key="1">
    <citation type="journal article" date="2010" name="Cell">
        <title>The genome of Naegleria gruberi illuminates early eukaryotic versatility.</title>
        <authorList>
            <person name="Fritz-Laylin L.K."/>
            <person name="Prochnik S.E."/>
            <person name="Ginger M.L."/>
            <person name="Dacks J.B."/>
            <person name="Carpenter M.L."/>
            <person name="Field M.C."/>
            <person name="Kuo A."/>
            <person name="Paredez A."/>
            <person name="Chapman J."/>
            <person name="Pham J."/>
            <person name="Shu S."/>
            <person name="Neupane R."/>
            <person name="Cipriano M."/>
            <person name="Mancuso J."/>
            <person name="Tu H."/>
            <person name="Salamov A."/>
            <person name="Lindquist E."/>
            <person name="Shapiro H."/>
            <person name="Lucas S."/>
            <person name="Grigoriev I.V."/>
            <person name="Cande W.Z."/>
            <person name="Fulton C."/>
            <person name="Rokhsar D.S."/>
            <person name="Dawson S.C."/>
        </authorList>
    </citation>
    <scope>NUCLEOTIDE SEQUENCE [LARGE SCALE GENOMIC DNA]</scope>
    <source>
        <strain evidence="2 3">NEG-M</strain>
    </source>
</reference>
<dbReference type="Proteomes" id="UP000006671">
    <property type="component" value="Unassembled WGS sequence"/>
</dbReference>
<dbReference type="InterPro" id="IPR009091">
    <property type="entry name" value="RCC1/BLIP-II"/>
</dbReference>
<dbReference type="PANTHER" id="PTHR45982:SF1">
    <property type="entry name" value="REGULATOR OF CHROMOSOME CONDENSATION"/>
    <property type="match status" value="1"/>
</dbReference>
<evidence type="ECO:0000313" key="2">
    <source>
        <dbReference type="EMBL" id="EFC45765.1"/>
    </source>
</evidence>
<dbReference type="Pfam" id="PF13540">
    <property type="entry name" value="RCC1_2"/>
    <property type="match status" value="1"/>
</dbReference>
<dbReference type="AlphaFoldDB" id="D2VBB1"/>
<feature type="repeat" description="RCC1" evidence="1">
    <location>
        <begin position="294"/>
        <end position="344"/>
    </location>
</feature>
<dbReference type="eggNOG" id="KOG1426">
    <property type="taxonomic scope" value="Eukaryota"/>
</dbReference>
<dbReference type="OMA" id="MSHTIAY"/>
<dbReference type="InterPro" id="IPR000408">
    <property type="entry name" value="Reg_chr_condens"/>
</dbReference>
<dbReference type="SUPFAM" id="SSF50985">
    <property type="entry name" value="RCC1/BLIP-II"/>
    <property type="match status" value="2"/>
</dbReference>
<dbReference type="EMBL" id="GG738861">
    <property type="protein sequence ID" value="EFC45765.1"/>
    <property type="molecule type" value="Genomic_DNA"/>
</dbReference>
<dbReference type="VEuPathDB" id="AmoebaDB:NAEGRDRAFT_66153"/>
<organism evidence="3">
    <name type="scientific">Naegleria gruberi</name>
    <name type="common">Amoeba</name>
    <dbReference type="NCBI Taxonomy" id="5762"/>
    <lineage>
        <taxon>Eukaryota</taxon>
        <taxon>Discoba</taxon>
        <taxon>Heterolobosea</taxon>
        <taxon>Tetramitia</taxon>
        <taxon>Eutetramitia</taxon>
        <taxon>Vahlkampfiidae</taxon>
        <taxon>Naegleria</taxon>
    </lineage>
</organism>
<keyword evidence="3" id="KW-1185">Reference proteome</keyword>
<feature type="repeat" description="RCC1" evidence="1">
    <location>
        <begin position="118"/>
        <end position="175"/>
    </location>
</feature>
<sequence length="452" mass="50337">MPSSGSLFRTVKNNFCSNIAKQHYQGSRNILKKRSQGSDYYQSWRFYSTTTRTLSELNNNVQQENEIYVWGSIGEQSIPKPIRVFENNPEKNRVFFDGQKIVDVACGSEHVLFLSESGMLYALGGNQYGQCGKSPSSEQFVREPTRIKVVDESNQEMTFKSIFCGRDSNYAISSDGTSLCVFGLNDTAQLGLGFSKIGFSYVPRFVKLPKSNEDDQPRIMNVYCGSRHMFIRCKYEQSNVEKLFCWGGNQFGQLGLGHLFNQNDIVQMQLPTDLKVPETSISSGMSHTIAYSQSKAFSVGRGTEGQLGFTAKQAPMWREISDLSGLHIKHIISGVNHNMANVSSEKLGGEQIIGWGTNIFYGSQCTPEIIDIPSYGKFAPKNSIDLMTSGLFHSLLRVDGEKLYAIGNGQSFQLGQNERSNSESKLVQVLHPNVRGIRKIASGFSLNITIGE</sequence>
<dbReference type="RefSeq" id="XP_002678509.1">
    <property type="nucleotide sequence ID" value="XM_002678463.1"/>
</dbReference>
<evidence type="ECO:0000256" key="1">
    <source>
        <dbReference type="PROSITE-ProRule" id="PRU00235"/>
    </source>
</evidence>
<dbReference type="Gene3D" id="2.130.10.30">
    <property type="entry name" value="Regulator of chromosome condensation 1/beta-lactamase-inhibitor protein II"/>
    <property type="match status" value="2"/>
</dbReference>
<dbReference type="STRING" id="5762.D2VBB1"/>
<gene>
    <name evidence="2" type="ORF">NAEGRDRAFT_66153</name>
</gene>
<feature type="repeat" description="RCC1" evidence="1">
    <location>
        <begin position="65"/>
        <end position="117"/>
    </location>
</feature>
<dbReference type="PRINTS" id="PR00633">
    <property type="entry name" value="RCCNDNSATION"/>
</dbReference>
<evidence type="ECO:0000313" key="3">
    <source>
        <dbReference type="Proteomes" id="UP000006671"/>
    </source>
</evidence>
<dbReference type="PROSITE" id="PS50012">
    <property type="entry name" value="RCC1_3"/>
    <property type="match status" value="4"/>
</dbReference>
<dbReference type="PANTHER" id="PTHR45982">
    <property type="entry name" value="REGULATOR OF CHROMOSOME CONDENSATION"/>
    <property type="match status" value="1"/>
</dbReference>
<proteinExistence type="predicted"/>
<dbReference type="Pfam" id="PF00415">
    <property type="entry name" value="RCC1"/>
    <property type="match status" value="1"/>
</dbReference>
<dbReference type="OrthoDB" id="5981550at2759"/>
<protein>
    <submittedName>
        <fullName evidence="2">Predicted protein</fullName>
    </submittedName>
</protein>
<dbReference type="InterPro" id="IPR051553">
    <property type="entry name" value="Ran_GTPase-activating"/>
</dbReference>
<feature type="repeat" description="RCC1" evidence="1">
    <location>
        <begin position="241"/>
        <end position="294"/>
    </location>
</feature>
<dbReference type="InParanoid" id="D2VBB1"/>
<name>D2VBB1_NAEGR</name>
<accession>D2VBB1</accession>
<dbReference type="KEGG" id="ngr:NAEGRDRAFT_66153"/>
<dbReference type="GeneID" id="8850487"/>